<dbReference type="Proteomes" id="UP001165080">
    <property type="component" value="Unassembled WGS sequence"/>
</dbReference>
<evidence type="ECO:0000256" key="1">
    <source>
        <dbReference type="SAM" id="MobiDB-lite"/>
    </source>
</evidence>
<gene>
    <name evidence="2" type="primary">PLEST006572</name>
    <name evidence="2" type="ORF">PLESTB_000220700</name>
</gene>
<feature type="region of interest" description="Disordered" evidence="1">
    <location>
        <begin position="635"/>
        <end position="665"/>
    </location>
</feature>
<evidence type="ECO:0000313" key="3">
    <source>
        <dbReference type="Proteomes" id="UP001165080"/>
    </source>
</evidence>
<feature type="compositionally biased region" description="Polar residues" evidence="1">
    <location>
        <begin position="717"/>
        <end position="728"/>
    </location>
</feature>
<organism evidence="2 3">
    <name type="scientific">Pleodorina starrii</name>
    <dbReference type="NCBI Taxonomy" id="330485"/>
    <lineage>
        <taxon>Eukaryota</taxon>
        <taxon>Viridiplantae</taxon>
        <taxon>Chlorophyta</taxon>
        <taxon>core chlorophytes</taxon>
        <taxon>Chlorophyceae</taxon>
        <taxon>CS clade</taxon>
        <taxon>Chlamydomonadales</taxon>
        <taxon>Volvocaceae</taxon>
        <taxon>Pleodorina</taxon>
    </lineage>
</organism>
<name>A0A9W6EY77_9CHLO</name>
<protein>
    <submittedName>
        <fullName evidence="2">Uncharacterized protein</fullName>
    </submittedName>
</protein>
<accession>A0A9W6EY77</accession>
<evidence type="ECO:0000313" key="2">
    <source>
        <dbReference type="EMBL" id="GLC49452.1"/>
    </source>
</evidence>
<feature type="region of interest" description="Disordered" evidence="1">
    <location>
        <begin position="398"/>
        <end position="418"/>
    </location>
</feature>
<feature type="region of interest" description="Disordered" evidence="1">
    <location>
        <begin position="143"/>
        <end position="176"/>
    </location>
</feature>
<feature type="region of interest" description="Disordered" evidence="1">
    <location>
        <begin position="753"/>
        <end position="874"/>
    </location>
</feature>
<feature type="compositionally biased region" description="Low complexity" evidence="1">
    <location>
        <begin position="296"/>
        <end position="315"/>
    </location>
</feature>
<dbReference type="AlphaFoldDB" id="A0A9W6EY77"/>
<feature type="compositionally biased region" description="Low complexity" evidence="1">
    <location>
        <begin position="495"/>
        <end position="514"/>
    </location>
</feature>
<feature type="region of interest" description="Disordered" evidence="1">
    <location>
        <begin position="439"/>
        <end position="517"/>
    </location>
</feature>
<reference evidence="2 3" key="1">
    <citation type="journal article" date="2023" name="Commun. Biol.">
        <title>Reorganization of the ancestral sex-determining regions during the evolution of trioecy in Pleodorina starrii.</title>
        <authorList>
            <person name="Takahashi K."/>
            <person name="Suzuki S."/>
            <person name="Kawai-Toyooka H."/>
            <person name="Yamamoto K."/>
            <person name="Hamaji T."/>
            <person name="Ootsuki R."/>
            <person name="Yamaguchi H."/>
            <person name="Kawachi M."/>
            <person name="Higashiyama T."/>
            <person name="Nozaki H."/>
        </authorList>
    </citation>
    <scope>NUCLEOTIDE SEQUENCE [LARGE SCALE GENOMIC DNA]</scope>
    <source>
        <strain evidence="2 3">NIES-4479</strain>
    </source>
</reference>
<comment type="caution">
    <text evidence="2">The sequence shown here is derived from an EMBL/GenBank/DDBJ whole genome shotgun (WGS) entry which is preliminary data.</text>
</comment>
<feature type="region of interest" description="Disordered" evidence="1">
    <location>
        <begin position="680"/>
        <end position="728"/>
    </location>
</feature>
<feature type="compositionally biased region" description="Basic residues" evidence="1">
    <location>
        <begin position="463"/>
        <end position="484"/>
    </location>
</feature>
<sequence length="913" mass="92607">MEPSLCLDGELQGITPSQGGRHACWRAQGELQNQPDSDCPPPPDPIRLRQSLRHCVSQGQIGASRFVQFSDSAAAGEAVTPRRAAAAAAADAGVLLLSLIEDSDEDADGAAAAAAVTAEAAEERRGSAVLRPSPPCTLLRAMSQGQGSAVLRRSRGFRREETGEAADPQPPRAHAAARMAPLTAPPSEAFVLLGHHRAKSTSSADVVLHAQPPPVAAFGATSGGGRQLFRPAKYERPAACSAFALSGLPSARGEGDDHDGRGGDGDAQATYCGGVSASPRRRRSSAMRGDESYYCGGSRPSPSPSPSDSSSSSSSNDDDDGVDGPPLLLRPVRATRPVHGGDDGGGQSIAAARTSQRTSPSACGETGVHLLVSDSSASGSSIDVDSLLTPRGSDTMAYKHQYQQRPPQPPPPPQQQQHYHVVMTSSGTVVPAAVQAAHNSADGGGGGQMLRAPAAAAAAAAGARRRSEHGNKRRGRRQHERRRTSCWTVDDDGAGAESDGSSSTDTANAAATDNDSAEDDEGLIRVLHPAAAAAAVGRDVAGVGRVLRPPAAAAAAAAAATGAGAGAATLGSRQSVGGSSTLYTLGGMAMLSSAPICSPAPLIMRSGGGRFTNDFASSSPAAAAAALYGSALSQDLPWTPPRPPSSAAATAEDGKTTSGSLSIPMLPARRLLRPLSLARDSELQQPTSSTGFGGGGAGGGGGGGGREAPPRRAWGTGSVSAGNSQRTSLEIATADTAAARREALRGWSSRNLLVPHQHQQQQQSDGGGGSWRRTGVNWVGLEDEAAPPPPSSPFVHTASSSPRAPKPVTAMPAEGDCYRWGRRPMSSAADSEGSGSGGEDGGDAGDREEGVGAAAATGAGAGRQRAPGGGLRLPRLHRLLQPAAAASFSRLQDNAATFWQTRVAKSSSALKVP</sequence>
<feature type="region of interest" description="Disordered" evidence="1">
    <location>
        <begin position="1"/>
        <end position="21"/>
    </location>
</feature>
<feature type="region of interest" description="Disordered" evidence="1">
    <location>
        <begin position="251"/>
        <end position="364"/>
    </location>
</feature>
<feature type="compositionally biased region" description="Low complexity" evidence="1">
    <location>
        <begin position="451"/>
        <end position="462"/>
    </location>
</feature>
<feature type="compositionally biased region" description="Low complexity" evidence="1">
    <location>
        <begin position="851"/>
        <end position="866"/>
    </location>
</feature>
<proteinExistence type="predicted"/>
<dbReference type="EMBL" id="BRXU01000002">
    <property type="protein sequence ID" value="GLC49452.1"/>
    <property type="molecule type" value="Genomic_DNA"/>
</dbReference>
<feature type="compositionally biased region" description="Basic and acidic residues" evidence="1">
    <location>
        <begin position="253"/>
        <end position="264"/>
    </location>
</feature>
<keyword evidence="3" id="KW-1185">Reference proteome</keyword>
<feature type="compositionally biased region" description="Gly residues" evidence="1">
    <location>
        <begin position="691"/>
        <end position="706"/>
    </location>
</feature>